<keyword evidence="19" id="KW-1185">Reference proteome</keyword>
<dbReference type="PANTHER" id="PTHR33619">
    <property type="entry name" value="POLYSACCHARIDE EXPORT PROTEIN GFCE-RELATED"/>
    <property type="match status" value="1"/>
</dbReference>
<keyword evidence="8" id="KW-0625">Polysaccharide transport</keyword>
<dbReference type="GO" id="GO:0006811">
    <property type="term" value="P:monoatomic ion transport"/>
    <property type="evidence" value="ECO:0007669"/>
    <property type="project" value="UniProtKB-KW"/>
</dbReference>
<evidence type="ECO:0000256" key="8">
    <source>
        <dbReference type="ARBA" id="ARBA00023047"/>
    </source>
</evidence>
<feature type="domain" description="SLBB" evidence="17">
    <location>
        <begin position="152"/>
        <end position="231"/>
    </location>
</feature>
<protein>
    <submittedName>
        <fullName evidence="18">Polysaccharide export outer membrane protein</fullName>
    </submittedName>
</protein>
<dbReference type="OrthoDB" id="662756at2"/>
<keyword evidence="3" id="KW-0813">Transport</keyword>
<dbReference type="GO" id="GO:0015288">
    <property type="term" value="F:porin activity"/>
    <property type="evidence" value="ECO:0007669"/>
    <property type="project" value="UniProtKB-KW"/>
</dbReference>
<evidence type="ECO:0000256" key="12">
    <source>
        <dbReference type="ARBA" id="ARBA00023139"/>
    </source>
</evidence>
<proteinExistence type="inferred from homology"/>
<evidence type="ECO:0000256" key="2">
    <source>
        <dbReference type="ARBA" id="ARBA00009450"/>
    </source>
</evidence>
<keyword evidence="9" id="KW-0406">Ion transport</keyword>
<keyword evidence="12" id="KW-0564">Palmitate</keyword>
<evidence type="ECO:0000256" key="1">
    <source>
        <dbReference type="ARBA" id="ARBA00004571"/>
    </source>
</evidence>
<evidence type="ECO:0000256" key="11">
    <source>
        <dbReference type="ARBA" id="ARBA00023136"/>
    </source>
</evidence>
<dbReference type="RefSeq" id="WP_120274756.1">
    <property type="nucleotide sequence ID" value="NZ_RAPN01000003.1"/>
</dbReference>
<evidence type="ECO:0000256" key="14">
    <source>
        <dbReference type="ARBA" id="ARBA00023288"/>
    </source>
</evidence>
<comment type="caution">
    <text evidence="18">The sequence shown here is derived from an EMBL/GenBank/DDBJ whole genome shotgun (WGS) entry which is preliminary data.</text>
</comment>
<keyword evidence="13" id="KW-0998">Cell outer membrane</keyword>
<dbReference type="AlphaFoldDB" id="A0A419VX16"/>
<evidence type="ECO:0000256" key="5">
    <source>
        <dbReference type="ARBA" id="ARBA00022597"/>
    </source>
</evidence>
<dbReference type="Gene3D" id="3.10.560.10">
    <property type="entry name" value="Outer membrane lipoprotein wza domain like"/>
    <property type="match status" value="1"/>
</dbReference>
<dbReference type="PROSITE" id="PS51257">
    <property type="entry name" value="PROKAR_LIPOPROTEIN"/>
    <property type="match status" value="1"/>
</dbReference>
<dbReference type="GO" id="GO:0015159">
    <property type="term" value="F:polysaccharide transmembrane transporter activity"/>
    <property type="evidence" value="ECO:0007669"/>
    <property type="project" value="InterPro"/>
</dbReference>
<dbReference type="InterPro" id="IPR054765">
    <property type="entry name" value="SLBB_dom"/>
</dbReference>
<keyword evidence="7" id="KW-0732">Signal</keyword>
<dbReference type="InterPro" id="IPR003715">
    <property type="entry name" value="Poly_export_N"/>
</dbReference>
<evidence type="ECO:0000256" key="13">
    <source>
        <dbReference type="ARBA" id="ARBA00023237"/>
    </source>
</evidence>
<dbReference type="Pfam" id="PF02563">
    <property type="entry name" value="Poly_export"/>
    <property type="match status" value="1"/>
</dbReference>
<evidence type="ECO:0000256" key="3">
    <source>
        <dbReference type="ARBA" id="ARBA00022448"/>
    </source>
</evidence>
<keyword evidence="4" id="KW-1134">Transmembrane beta strand</keyword>
<evidence type="ECO:0000256" key="6">
    <source>
        <dbReference type="ARBA" id="ARBA00022692"/>
    </source>
</evidence>
<evidence type="ECO:0000313" key="18">
    <source>
        <dbReference type="EMBL" id="RKD87729.1"/>
    </source>
</evidence>
<dbReference type="Pfam" id="PF22461">
    <property type="entry name" value="SLBB_2"/>
    <property type="match status" value="1"/>
</dbReference>
<evidence type="ECO:0000256" key="4">
    <source>
        <dbReference type="ARBA" id="ARBA00022452"/>
    </source>
</evidence>
<keyword evidence="5" id="KW-0762">Sugar transport</keyword>
<evidence type="ECO:0000256" key="9">
    <source>
        <dbReference type="ARBA" id="ARBA00023065"/>
    </source>
</evidence>
<evidence type="ECO:0000256" key="15">
    <source>
        <dbReference type="SAM" id="Phobius"/>
    </source>
</evidence>
<organism evidence="18 19">
    <name type="scientific">Mangrovibacterium diazotrophicum</name>
    <dbReference type="NCBI Taxonomy" id="1261403"/>
    <lineage>
        <taxon>Bacteria</taxon>
        <taxon>Pseudomonadati</taxon>
        <taxon>Bacteroidota</taxon>
        <taxon>Bacteroidia</taxon>
        <taxon>Marinilabiliales</taxon>
        <taxon>Prolixibacteraceae</taxon>
        <taxon>Mangrovibacterium</taxon>
    </lineage>
</organism>
<keyword evidence="10" id="KW-0626">Porin</keyword>
<name>A0A419VX16_9BACT</name>
<comment type="subcellular location">
    <subcellularLocation>
        <location evidence="1">Cell outer membrane</location>
        <topology evidence="1">Multi-pass membrane protein</topology>
    </subcellularLocation>
</comment>
<reference evidence="18 19" key="1">
    <citation type="submission" date="2018-09" db="EMBL/GenBank/DDBJ databases">
        <title>Genomic Encyclopedia of Archaeal and Bacterial Type Strains, Phase II (KMG-II): from individual species to whole genera.</title>
        <authorList>
            <person name="Goeker M."/>
        </authorList>
    </citation>
    <scope>NUCLEOTIDE SEQUENCE [LARGE SCALE GENOMIC DNA]</scope>
    <source>
        <strain evidence="18 19">DSM 27148</strain>
    </source>
</reference>
<evidence type="ECO:0000256" key="10">
    <source>
        <dbReference type="ARBA" id="ARBA00023114"/>
    </source>
</evidence>
<sequence length="265" mass="29021">MSRMFVRSILRCVLLLLVLSSCKSNEELIYMRNLSEEESIQTTSFSTDSYLLRSGDNLYINVSSMSPEVTGLFNPQAAAGNTSGGTAQAFNSVAGQYLNGYQVDSKGNIELPIVGKVAVVGKTIAEVKSDLDGVMAEYFKEVTVTVKLMSFKVTVMGEVARPGLIFMYNNTCTVLEAISEAGGTTDYSRLKRALVVRETSEGVVNIKVDLTDKSLLSSSAYYLHPGDVVYVWPDRYKNTRLNASLYALMLSTISTMIVVLSFLNN</sequence>
<keyword evidence="11 15" id="KW-0472">Membrane</keyword>
<dbReference type="PANTHER" id="PTHR33619:SF3">
    <property type="entry name" value="POLYSACCHARIDE EXPORT PROTEIN GFCE-RELATED"/>
    <property type="match status" value="1"/>
</dbReference>
<keyword evidence="6 15" id="KW-0812">Transmembrane</keyword>
<dbReference type="EMBL" id="RAPN01000003">
    <property type="protein sequence ID" value="RKD87729.1"/>
    <property type="molecule type" value="Genomic_DNA"/>
</dbReference>
<feature type="domain" description="Polysaccharide export protein N-terminal" evidence="16">
    <location>
        <begin position="47"/>
        <end position="148"/>
    </location>
</feature>
<evidence type="ECO:0000256" key="7">
    <source>
        <dbReference type="ARBA" id="ARBA00022729"/>
    </source>
</evidence>
<evidence type="ECO:0000259" key="16">
    <source>
        <dbReference type="Pfam" id="PF02563"/>
    </source>
</evidence>
<dbReference type="Proteomes" id="UP000283387">
    <property type="component" value="Unassembled WGS sequence"/>
</dbReference>
<gene>
    <name evidence="18" type="ORF">BC643_3736</name>
</gene>
<dbReference type="GO" id="GO:0009279">
    <property type="term" value="C:cell outer membrane"/>
    <property type="evidence" value="ECO:0007669"/>
    <property type="project" value="UniProtKB-SubCell"/>
</dbReference>
<dbReference type="Gene3D" id="3.30.1950.10">
    <property type="entry name" value="wza like domain"/>
    <property type="match status" value="1"/>
</dbReference>
<dbReference type="InterPro" id="IPR049712">
    <property type="entry name" value="Poly_export"/>
</dbReference>
<comment type="similarity">
    <text evidence="2">Belongs to the BexD/CtrA/VexA family.</text>
</comment>
<evidence type="ECO:0000259" key="17">
    <source>
        <dbReference type="Pfam" id="PF22461"/>
    </source>
</evidence>
<accession>A0A419VX16</accession>
<keyword evidence="14" id="KW-0449">Lipoprotein</keyword>
<dbReference type="GO" id="GO:0046930">
    <property type="term" value="C:pore complex"/>
    <property type="evidence" value="ECO:0007669"/>
    <property type="project" value="UniProtKB-KW"/>
</dbReference>
<feature type="transmembrane region" description="Helical" evidence="15">
    <location>
        <begin position="243"/>
        <end position="263"/>
    </location>
</feature>
<evidence type="ECO:0000313" key="19">
    <source>
        <dbReference type="Proteomes" id="UP000283387"/>
    </source>
</evidence>
<keyword evidence="15" id="KW-1133">Transmembrane helix</keyword>